<sequence length="647" mass="72891">MTLDVIFATAGVTHAHLIDDAYDQAPVDINTDEEIERFLNALDDDQFDAVAQLLKIDAAEDTLRAALSDLKHVRRLFRARAQFKPASDHLFAVYVRERQDRRARLKPLVDRLKASGVTCYTYGTDAPKTNREAPQLLFIDLQLKTRGGLTVEDALTEYRRISERYPDARPFVFLASTLAAALDNNKEAFRAGAKLFISQFEALDKTRIKDEDELEAILGAYAKALPRLREMHIAIDEVSSAVKYAGERLAETLLSLDLVDYFVLHANTVAIEKSKLGTYVSEILMEYLTHEVEASSGFWNFAAALDSWTLHDIPRSRFGFTRPARKIYSGNMLHAKNRLLSEVDRKLAPEHGYFALGDIFFSTKELAAGQVKQALAVITPACDLARPEELQQRTILLSEGRVSKAKEFSLPTADHGVAAVVIDHPTQVNQQLLIQWDRKRLRTWDKADISNFADDEKREWLRVGRLRPLYAVQLQHSITADLSRIGVQRTPSLLVPHGLTAFVRDGKVWRSLDATDMNDPNAAALSVTEDKKKKTAFIVSDPSARRIFKELRDWVTKHPLSATFNELEQLLKTPDVLQRLLYVEQKPNDKDMYDKVCYPFADTALPNPQCVAFVRPNSESSYDSVSGGTAQADGQNASVLFKFRKVP</sequence>
<dbReference type="KEGG" id="lez:GLE_5489"/>
<evidence type="ECO:0000313" key="1">
    <source>
        <dbReference type="EMBL" id="ALN60830.1"/>
    </source>
</evidence>
<dbReference type="OrthoDB" id="7068808at2"/>
<proteinExistence type="predicted"/>
<dbReference type="AlphaFoldDB" id="A0A0S2DQI8"/>
<organism evidence="1 2">
    <name type="scientific">Lysobacter enzymogenes</name>
    <dbReference type="NCBI Taxonomy" id="69"/>
    <lineage>
        <taxon>Bacteria</taxon>
        <taxon>Pseudomonadati</taxon>
        <taxon>Pseudomonadota</taxon>
        <taxon>Gammaproteobacteria</taxon>
        <taxon>Lysobacterales</taxon>
        <taxon>Lysobacteraceae</taxon>
        <taxon>Lysobacter</taxon>
    </lineage>
</organism>
<gene>
    <name evidence="1" type="ORF">GLE_5489</name>
</gene>
<reference evidence="1 2" key="1">
    <citation type="submission" date="2015-11" db="EMBL/GenBank/DDBJ databases">
        <title>Genome sequences of Lysobacter enzymogenes strain C3 and Lysobacter antibioticus ATCC 29479.</title>
        <authorList>
            <person name="Kobayashi D.Y."/>
        </authorList>
    </citation>
    <scope>NUCLEOTIDE SEQUENCE [LARGE SCALE GENOMIC DNA]</scope>
    <source>
        <strain evidence="1 2">C3</strain>
    </source>
</reference>
<dbReference type="PATRIC" id="fig|69.6.peg.5404"/>
<name>A0A0S2DQI8_LYSEN</name>
<accession>A0A0S2DQI8</accession>
<protein>
    <submittedName>
        <fullName evidence="1">Uncharacterized protein</fullName>
    </submittedName>
</protein>
<dbReference type="EMBL" id="CP013140">
    <property type="protein sequence ID" value="ALN60830.1"/>
    <property type="molecule type" value="Genomic_DNA"/>
</dbReference>
<dbReference type="STRING" id="69.GLE_5489"/>
<dbReference type="Proteomes" id="UP000061569">
    <property type="component" value="Chromosome"/>
</dbReference>
<evidence type="ECO:0000313" key="2">
    <source>
        <dbReference type="Proteomes" id="UP000061569"/>
    </source>
</evidence>